<accession>A0A9W7SMG6</accession>
<reference evidence="2 3" key="2">
    <citation type="journal article" date="2021" name="Curr. Genet.">
        <title>Genetic response to nitrogen starvation in the aggressive Eucalyptus foliar pathogen Teratosphaeria destructans.</title>
        <authorList>
            <person name="Havenga M."/>
            <person name="Wingfield B.D."/>
            <person name="Wingfield M.J."/>
            <person name="Dreyer L.L."/>
            <person name="Roets F."/>
            <person name="Aylward J."/>
        </authorList>
    </citation>
    <scope>NUCLEOTIDE SEQUENCE [LARGE SCALE GENOMIC DNA]</scope>
    <source>
        <strain evidence="2">CMW44962</strain>
    </source>
</reference>
<sequence>MGPRWMGHSDWGVALAGEGGGMPRVWRIWARVSVMEAMRWRWMSRFRSSWVRAREVLVRGERGVAVLGWRLGMVGVAWVGVAWVDVAWVGVARVGFAWAMLLCWIFCLVV</sequence>
<protein>
    <submittedName>
        <fullName evidence="2">Uncharacterized protein</fullName>
    </submittedName>
</protein>
<dbReference type="EMBL" id="RIBY02002145">
    <property type="protein sequence ID" value="KAH9824574.1"/>
    <property type="molecule type" value="Genomic_DNA"/>
</dbReference>
<evidence type="ECO:0000256" key="1">
    <source>
        <dbReference type="SAM" id="Phobius"/>
    </source>
</evidence>
<keyword evidence="1" id="KW-0812">Transmembrane</keyword>
<name>A0A9W7SMG6_9PEZI</name>
<proteinExistence type="predicted"/>
<keyword evidence="1" id="KW-0472">Membrane</keyword>
<organism evidence="2 3">
    <name type="scientific">Teratosphaeria destructans</name>
    <dbReference type="NCBI Taxonomy" id="418781"/>
    <lineage>
        <taxon>Eukaryota</taxon>
        <taxon>Fungi</taxon>
        <taxon>Dikarya</taxon>
        <taxon>Ascomycota</taxon>
        <taxon>Pezizomycotina</taxon>
        <taxon>Dothideomycetes</taxon>
        <taxon>Dothideomycetidae</taxon>
        <taxon>Mycosphaerellales</taxon>
        <taxon>Teratosphaeriaceae</taxon>
        <taxon>Teratosphaeria</taxon>
    </lineage>
</organism>
<comment type="caution">
    <text evidence="2">The sequence shown here is derived from an EMBL/GenBank/DDBJ whole genome shotgun (WGS) entry which is preliminary data.</text>
</comment>
<feature type="transmembrane region" description="Helical" evidence="1">
    <location>
        <begin position="90"/>
        <end position="109"/>
    </location>
</feature>
<reference evidence="2 3" key="1">
    <citation type="journal article" date="2018" name="IMA Fungus">
        <title>IMA Genome-F 10: Nine draft genome sequences of Claviceps purpurea s.lat., including C. arundinis, C. humidiphila, and C. cf. spartinae, pseudomolecules for the pitch canker pathogen Fusarium circinatum, draft genome of Davidsoniella eucalypti, Grosmannia galeiformis, Quambalaria eucalypti, and Teratosphaeria destructans.</title>
        <authorList>
            <person name="Wingfield B.D."/>
            <person name="Liu M."/>
            <person name="Nguyen H.D."/>
            <person name="Lane F.A."/>
            <person name="Morgan S.W."/>
            <person name="De Vos L."/>
            <person name="Wilken P.M."/>
            <person name="Duong T.A."/>
            <person name="Aylward J."/>
            <person name="Coetzee M.P."/>
            <person name="Dadej K."/>
            <person name="De Beer Z.W."/>
            <person name="Findlay W."/>
            <person name="Havenga M."/>
            <person name="Kolarik M."/>
            <person name="Menzies J.G."/>
            <person name="Naidoo K."/>
            <person name="Pochopski O."/>
            <person name="Shoukouhi P."/>
            <person name="Santana Q.C."/>
            <person name="Seifert K.A."/>
            <person name="Soal N."/>
            <person name="Steenkamp E.T."/>
            <person name="Tatham C.T."/>
            <person name="van der Nest M.A."/>
            <person name="Wingfield M.J."/>
        </authorList>
    </citation>
    <scope>NUCLEOTIDE SEQUENCE [LARGE SCALE GENOMIC DNA]</scope>
    <source>
        <strain evidence="2">CMW44962</strain>
    </source>
</reference>
<evidence type="ECO:0000313" key="2">
    <source>
        <dbReference type="EMBL" id="KAH9824574.1"/>
    </source>
</evidence>
<gene>
    <name evidence="2" type="ORF">Tdes44962_MAKER04394</name>
</gene>
<keyword evidence="1" id="KW-1133">Transmembrane helix</keyword>
<dbReference type="AlphaFoldDB" id="A0A9W7SMG6"/>
<evidence type="ECO:0000313" key="3">
    <source>
        <dbReference type="Proteomes" id="UP001138500"/>
    </source>
</evidence>
<feature type="transmembrane region" description="Helical" evidence="1">
    <location>
        <begin position="63"/>
        <end position="84"/>
    </location>
</feature>
<dbReference type="Proteomes" id="UP001138500">
    <property type="component" value="Unassembled WGS sequence"/>
</dbReference>
<keyword evidence="3" id="KW-1185">Reference proteome</keyword>